<name>A0ABT6BGU7_9GAMM</name>
<gene>
    <name evidence="4" type="ORF">P3W24_14980</name>
</gene>
<dbReference type="Proteomes" id="UP001528850">
    <property type="component" value="Unassembled WGS sequence"/>
</dbReference>
<dbReference type="Pfam" id="PF00535">
    <property type="entry name" value="Glycos_transf_2"/>
    <property type="match status" value="1"/>
</dbReference>
<dbReference type="CDD" id="cd06420">
    <property type="entry name" value="GT2_Chondriotin_Pol_N"/>
    <property type="match status" value="1"/>
</dbReference>
<dbReference type="InterPro" id="IPR027791">
    <property type="entry name" value="Galactosyl_T_C"/>
</dbReference>
<evidence type="ECO:0000259" key="3">
    <source>
        <dbReference type="Pfam" id="PF02709"/>
    </source>
</evidence>
<dbReference type="PANTHER" id="PTHR43685">
    <property type="entry name" value="GLYCOSYLTRANSFERASE"/>
    <property type="match status" value="1"/>
</dbReference>
<evidence type="ECO:0000259" key="2">
    <source>
        <dbReference type="Pfam" id="PF00535"/>
    </source>
</evidence>
<dbReference type="Gene3D" id="3.90.550.10">
    <property type="entry name" value="Spore Coat Polysaccharide Biosynthesis Protein SpsA, Chain A"/>
    <property type="match status" value="1"/>
</dbReference>
<evidence type="ECO:0000256" key="1">
    <source>
        <dbReference type="ARBA" id="ARBA00022679"/>
    </source>
</evidence>
<comment type="caution">
    <text evidence="4">The sequence shown here is derived from an EMBL/GenBank/DDBJ whole genome shotgun (WGS) entry which is preliminary data.</text>
</comment>
<proteinExistence type="predicted"/>
<keyword evidence="5" id="KW-1185">Reference proteome</keyword>
<dbReference type="PANTHER" id="PTHR43685:SF3">
    <property type="entry name" value="SLR2126 PROTEIN"/>
    <property type="match status" value="1"/>
</dbReference>
<evidence type="ECO:0000313" key="4">
    <source>
        <dbReference type="EMBL" id="MDF4026277.1"/>
    </source>
</evidence>
<reference evidence="4 5" key="1">
    <citation type="journal article" date="2024" name="Curr. Microbiol.">
        <title>Luteibacter sahnii sp. nov., A Novel Yellow-Colored Xanthomonadin Pigment Producing Probiotic Bacterium from Healthy Rice Seed Microbiome.</title>
        <authorList>
            <person name="Jaiswal G."/>
            <person name="Rana R."/>
            <person name="Nayak P.K."/>
            <person name="Chouhan R."/>
            <person name="Gandhi S.G."/>
            <person name="Patel H.K."/>
            <person name="Patil P.B."/>
        </authorList>
    </citation>
    <scope>NUCLEOTIDE SEQUENCE [LARGE SCALE GENOMIC DNA]</scope>
    <source>
        <strain evidence="4 5">PPL201</strain>
    </source>
</reference>
<feature type="domain" description="Galactosyltransferase C-terminal" evidence="3">
    <location>
        <begin position="168"/>
        <end position="227"/>
    </location>
</feature>
<dbReference type="Pfam" id="PF02709">
    <property type="entry name" value="Glyco_transf_7C"/>
    <property type="match status" value="1"/>
</dbReference>
<dbReference type="EMBL" id="JARJJS010000004">
    <property type="protein sequence ID" value="MDF4026277.1"/>
    <property type="molecule type" value="Genomic_DNA"/>
</dbReference>
<dbReference type="SUPFAM" id="SSF53448">
    <property type="entry name" value="Nucleotide-diphospho-sugar transferases"/>
    <property type="match status" value="1"/>
</dbReference>
<accession>A0ABT6BGU7</accession>
<dbReference type="InterPro" id="IPR050834">
    <property type="entry name" value="Glycosyltransf_2"/>
</dbReference>
<sequence>MRITVAILTYNWPTALERVLEALARQTRLPDEVIVTDDGSRPDTRAVIERVAATFPTRLVHVWQPDDGARMSRARNRAIAAATGDYIILLDGDMVAEPHFVADHEAFAMKGCYVQGSRVLSDEALTARMLADGSVRATFFTPGIERRRHTLRLPWLARLYATPGRKTRGIKSCNMGFWRDDLIAINGFNETMTGWGREDTELVHRAYHYGLQRREMRFSGLATHLYHRTRKNVVDNPNDRILDDTRQRRLVRCERGLDQHLAEFVAAPPDVRSPTERAASP</sequence>
<organism evidence="4 5">
    <name type="scientific">Luteibacter sahnii</name>
    <dbReference type="NCBI Taxonomy" id="3021977"/>
    <lineage>
        <taxon>Bacteria</taxon>
        <taxon>Pseudomonadati</taxon>
        <taxon>Pseudomonadota</taxon>
        <taxon>Gammaproteobacteria</taxon>
        <taxon>Lysobacterales</taxon>
        <taxon>Rhodanobacteraceae</taxon>
        <taxon>Luteibacter</taxon>
    </lineage>
</organism>
<dbReference type="InterPro" id="IPR029044">
    <property type="entry name" value="Nucleotide-diphossugar_trans"/>
</dbReference>
<evidence type="ECO:0000313" key="5">
    <source>
        <dbReference type="Proteomes" id="UP001528850"/>
    </source>
</evidence>
<dbReference type="InterPro" id="IPR001173">
    <property type="entry name" value="Glyco_trans_2-like"/>
</dbReference>
<protein>
    <submittedName>
        <fullName evidence="4">Glycosyltransferase family 2 protein</fullName>
    </submittedName>
</protein>
<feature type="domain" description="Glycosyltransferase 2-like" evidence="2">
    <location>
        <begin position="4"/>
        <end position="150"/>
    </location>
</feature>
<keyword evidence="1" id="KW-0808">Transferase</keyword>